<dbReference type="InterPro" id="IPR046342">
    <property type="entry name" value="CBS_dom_sf"/>
</dbReference>
<dbReference type="InterPro" id="IPR000644">
    <property type="entry name" value="CBS_dom"/>
</dbReference>
<dbReference type="Pfam" id="PF03471">
    <property type="entry name" value="CorC_HlyC"/>
    <property type="match status" value="1"/>
</dbReference>
<dbReference type="SUPFAM" id="SSF54631">
    <property type="entry name" value="CBS-domain pair"/>
    <property type="match status" value="1"/>
</dbReference>
<dbReference type="Gene3D" id="3.10.580.10">
    <property type="entry name" value="CBS-domain"/>
    <property type="match status" value="1"/>
</dbReference>
<evidence type="ECO:0000256" key="2">
    <source>
        <dbReference type="ARBA" id="ARBA00022448"/>
    </source>
</evidence>
<evidence type="ECO:0000256" key="7">
    <source>
        <dbReference type="ARBA" id="ARBA00037273"/>
    </source>
</evidence>
<evidence type="ECO:0000256" key="1">
    <source>
        <dbReference type="ARBA" id="ARBA00006337"/>
    </source>
</evidence>
<evidence type="ECO:0000256" key="3">
    <source>
        <dbReference type="ARBA" id="ARBA00022737"/>
    </source>
</evidence>
<dbReference type="Proteomes" id="UP000232693">
    <property type="component" value="Chromosome"/>
</dbReference>
<evidence type="ECO:0000313" key="10">
    <source>
        <dbReference type="Proteomes" id="UP000232693"/>
    </source>
</evidence>
<comment type="similarity">
    <text evidence="1">Belongs to the UPF0053 family.</text>
</comment>
<keyword evidence="2" id="KW-0813">Transport</keyword>
<reference evidence="9 10" key="1">
    <citation type="submission" date="2017-12" db="EMBL/GenBank/DDBJ databases">
        <title>Kangiella profundi FT102 completed genome.</title>
        <authorList>
            <person name="Xu J."/>
            <person name="Wang J."/>
            <person name="Lu Y."/>
        </authorList>
    </citation>
    <scope>NUCLEOTIDE SEQUENCE [LARGE SCALE GENOMIC DNA]</scope>
    <source>
        <strain evidence="9 10">FT102</strain>
    </source>
</reference>
<keyword evidence="6" id="KW-0170">Cobalt</keyword>
<dbReference type="InterPro" id="IPR054115">
    <property type="entry name" value="CorC_N"/>
</dbReference>
<dbReference type="KEGG" id="kpd:CW740_01340"/>
<dbReference type="GO" id="GO:0050660">
    <property type="term" value="F:flavin adenine dinucleotide binding"/>
    <property type="evidence" value="ECO:0007669"/>
    <property type="project" value="InterPro"/>
</dbReference>
<comment type="function">
    <text evidence="7">Plays a role in the transport of magnesium and cobalt ions.</text>
</comment>
<sequence>MSDDKPPSRSLLQRLTDIFTSEPQDRQQLVDLLRTAKDDKLIKPDSLSMMEGVLQVAEMQVRDIMIPRSQMAVIQEDMSLDEIIPIVKDSRHSRYPVVGENRDDIEGIMLAKELLSYAFADNGERAAFDIKDILRPAYIIPESKRLDVLLTEFRSKRNHMAIVVDEYGCVSGLVTIEDVLEQIVGDIEDEFDVDEEETNIKLHTNGEYTVKAQTEISDFNERLGAEFPDQEFDTIGGLLVNKFGHMPERNETIEMGSFEFTVLNADQRRVHLLRVKPLVEAPVEA</sequence>
<protein>
    <recommendedName>
        <fullName evidence="8">Magnesium and cobalt efflux protein CorC</fullName>
    </recommendedName>
</protein>
<dbReference type="AlphaFoldDB" id="A0A2K9AG77"/>
<dbReference type="PANTHER" id="PTHR22777">
    <property type="entry name" value="HEMOLYSIN-RELATED"/>
    <property type="match status" value="1"/>
</dbReference>
<evidence type="ECO:0000313" key="9">
    <source>
        <dbReference type="EMBL" id="AUD77954.1"/>
    </source>
</evidence>
<dbReference type="GO" id="GO:0005886">
    <property type="term" value="C:plasma membrane"/>
    <property type="evidence" value="ECO:0007669"/>
    <property type="project" value="TreeGrafter"/>
</dbReference>
<dbReference type="SUPFAM" id="SSF56176">
    <property type="entry name" value="FAD-binding/transporter-associated domain-like"/>
    <property type="match status" value="1"/>
</dbReference>
<dbReference type="Gene3D" id="3.30.465.10">
    <property type="match status" value="1"/>
</dbReference>
<dbReference type="InterPro" id="IPR044751">
    <property type="entry name" value="Ion_transp-like_CBS"/>
</dbReference>
<dbReference type="InterPro" id="IPR016169">
    <property type="entry name" value="FAD-bd_PCMH_sub2"/>
</dbReference>
<keyword evidence="10" id="KW-1185">Reference proteome</keyword>
<name>A0A2K9AG77_9GAMM</name>
<evidence type="ECO:0000256" key="8">
    <source>
        <dbReference type="ARBA" id="ARBA00040729"/>
    </source>
</evidence>
<dbReference type="RefSeq" id="WP_106645868.1">
    <property type="nucleotide sequence ID" value="NZ_BMGO01000001.1"/>
</dbReference>
<dbReference type="OrthoDB" id="9798188at2"/>
<accession>A0A2K9AG77</accession>
<gene>
    <name evidence="9" type="ORF">CW740_01340</name>
</gene>
<dbReference type="Pfam" id="PF21917">
    <property type="entry name" value="NMB0537_N"/>
    <property type="match status" value="1"/>
</dbReference>
<keyword evidence="3" id="KW-0677">Repeat</keyword>
<dbReference type="FunFam" id="3.10.580.10:FF:000002">
    <property type="entry name" value="Magnesium/cobalt efflux protein CorC"/>
    <property type="match status" value="1"/>
</dbReference>
<evidence type="ECO:0000256" key="6">
    <source>
        <dbReference type="ARBA" id="ARBA00023285"/>
    </source>
</evidence>
<evidence type="ECO:0000256" key="5">
    <source>
        <dbReference type="ARBA" id="ARBA00023122"/>
    </source>
</evidence>
<dbReference type="EMBL" id="CP025120">
    <property type="protein sequence ID" value="AUD77954.1"/>
    <property type="molecule type" value="Genomic_DNA"/>
</dbReference>
<dbReference type="SMART" id="SM00116">
    <property type="entry name" value="CBS"/>
    <property type="match status" value="2"/>
</dbReference>
<evidence type="ECO:0000256" key="4">
    <source>
        <dbReference type="ARBA" id="ARBA00022842"/>
    </source>
</evidence>
<dbReference type="InterPro" id="IPR005170">
    <property type="entry name" value="Transptr-assoc_dom"/>
</dbReference>
<dbReference type="PROSITE" id="PS51371">
    <property type="entry name" value="CBS"/>
    <property type="match status" value="2"/>
</dbReference>
<dbReference type="CDD" id="cd04590">
    <property type="entry name" value="CBS_pair_CorC_HlyC_assoc"/>
    <property type="match status" value="1"/>
</dbReference>
<proteinExistence type="inferred from homology"/>
<keyword evidence="5" id="KW-0129">CBS domain</keyword>
<dbReference type="InterPro" id="IPR036318">
    <property type="entry name" value="FAD-bd_PCMH-like_sf"/>
</dbReference>
<dbReference type="SMART" id="SM01091">
    <property type="entry name" value="CorC_HlyC"/>
    <property type="match status" value="1"/>
</dbReference>
<dbReference type="PANTHER" id="PTHR22777:SF27">
    <property type="entry name" value="MAGNESIUM AND COBALT EFFLUX PROTEIN CORC"/>
    <property type="match status" value="1"/>
</dbReference>
<dbReference type="Pfam" id="PF00571">
    <property type="entry name" value="CBS"/>
    <property type="match status" value="2"/>
</dbReference>
<organism evidence="9 10">
    <name type="scientific">Kangiella profundi</name>
    <dbReference type="NCBI Taxonomy" id="1561924"/>
    <lineage>
        <taxon>Bacteria</taxon>
        <taxon>Pseudomonadati</taxon>
        <taxon>Pseudomonadota</taxon>
        <taxon>Gammaproteobacteria</taxon>
        <taxon>Kangiellales</taxon>
        <taxon>Kangiellaceae</taxon>
        <taxon>Kangiella</taxon>
    </lineage>
</organism>
<keyword evidence="4" id="KW-0460">Magnesium</keyword>